<evidence type="ECO:0000313" key="5">
    <source>
        <dbReference type="Proteomes" id="UP000664096"/>
    </source>
</evidence>
<feature type="signal peptide" evidence="2">
    <location>
        <begin position="1"/>
        <end position="23"/>
    </location>
</feature>
<dbReference type="InterPro" id="IPR002035">
    <property type="entry name" value="VWF_A"/>
</dbReference>
<dbReference type="RefSeq" id="WP_207141977.1">
    <property type="nucleotide sequence ID" value="NZ_JAEKJZ010000003.1"/>
</dbReference>
<organism evidence="4 5">
    <name type="scientific">Roseibium aggregatum</name>
    <dbReference type="NCBI Taxonomy" id="187304"/>
    <lineage>
        <taxon>Bacteria</taxon>
        <taxon>Pseudomonadati</taxon>
        <taxon>Pseudomonadota</taxon>
        <taxon>Alphaproteobacteria</taxon>
        <taxon>Hyphomicrobiales</taxon>
        <taxon>Stappiaceae</taxon>
        <taxon>Roseibium</taxon>
    </lineage>
</organism>
<protein>
    <submittedName>
        <fullName evidence="4">VWA domain-containing protein</fullName>
    </submittedName>
</protein>
<evidence type="ECO:0000256" key="1">
    <source>
        <dbReference type="SAM" id="MobiDB-lite"/>
    </source>
</evidence>
<proteinExistence type="predicted"/>
<accession>A0A939J5E0</accession>
<evidence type="ECO:0000313" key="4">
    <source>
        <dbReference type="EMBL" id="MBN9672150.1"/>
    </source>
</evidence>
<dbReference type="Pfam" id="PF13519">
    <property type="entry name" value="VWA_2"/>
    <property type="match status" value="1"/>
</dbReference>
<dbReference type="AlphaFoldDB" id="A0A939J5E0"/>
<feature type="compositionally biased region" description="Acidic residues" evidence="1">
    <location>
        <begin position="557"/>
        <end position="566"/>
    </location>
</feature>
<dbReference type="EMBL" id="JAEKJZ010000003">
    <property type="protein sequence ID" value="MBN9672150.1"/>
    <property type="molecule type" value="Genomic_DNA"/>
</dbReference>
<feature type="region of interest" description="Disordered" evidence="1">
    <location>
        <begin position="542"/>
        <end position="566"/>
    </location>
</feature>
<dbReference type="SMART" id="SM00327">
    <property type="entry name" value="VWA"/>
    <property type="match status" value="1"/>
</dbReference>
<reference evidence="4" key="1">
    <citation type="submission" date="2020-12" db="EMBL/GenBank/DDBJ databases">
        <title>Oil enriched cultivation method for isolating marine PHA-producing bacteria.</title>
        <authorList>
            <person name="Zheng W."/>
            <person name="Yu S."/>
            <person name="Huang Y."/>
        </authorList>
    </citation>
    <scope>NUCLEOTIDE SEQUENCE</scope>
    <source>
        <strain evidence="4">SY-2-12</strain>
    </source>
</reference>
<evidence type="ECO:0000259" key="3">
    <source>
        <dbReference type="PROSITE" id="PS50234"/>
    </source>
</evidence>
<gene>
    <name evidence="4" type="ORF">JF539_17490</name>
</gene>
<dbReference type="InterPro" id="IPR036465">
    <property type="entry name" value="vWFA_dom_sf"/>
</dbReference>
<feature type="compositionally biased region" description="Low complexity" evidence="1">
    <location>
        <begin position="543"/>
        <end position="556"/>
    </location>
</feature>
<name>A0A939J5E0_9HYPH</name>
<dbReference type="PROSITE" id="PS50234">
    <property type="entry name" value="VWFA"/>
    <property type="match status" value="1"/>
</dbReference>
<keyword evidence="2" id="KW-0732">Signal</keyword>
<comment type="caution">
    <text evidence="4">The sequence shown here is derived from an EMBL/GenBank/DDBJ whole genome shotgun (WGS) entry which is preliminary data.</text>
</comment>
<feature type="chain" id="PRO_5037289761" evidence="2">
    <location>
        <begin position="24"/>
        <end position="743"/>
    </location>
</feature>
<sequence length="743" mass="79758">MTLLNLRKLTFASAFLACGTASAVASDLMVVFDGSGSMWGQIQGKTKIEIARETLSGVLGEVPLDANIGMIAYGHREKGLCSDIETVVPTGPASQTVPQMVGAANRLKPKGKTPLADAVRIAAEELKFTENAATVVLVTDGIETCNADPCALANELESLGIDFTTHVIGFGLSEDEGSQVQCLAENTGGMYLSAKNAEELSDALRLTVQAEPIAPSEDDFLPMERDVRFIFRDTPDGEQIGIRQLSGVVEKADGGAIADGAFEFRYPEAHGNSAVATLEPGSYVGLFQRDGGTNGGYTVRYAFEVPEGDGEHVIEAALSAALTLNVFINPDLPYAKGEPFPTAIGGSRRRVNFEVFEVHDQAVSEEPVASANMDQLTVVLSPGTYLVRGNLDNTTSAERLVEVEGGRTTEFDFSFDATRVYLDARQADGTPVKRQTTYWYAGSPGDVKSWIKGSGVSKGELTPFYVPTGTWGVSVGGEGYGDRRSRLMIDVPGDYADIRLEVGEGERLNADEKGYLDSRAYIGCLEQLKVKYTGCLVQRADLGSSGEGQEPSSPIEPSEDAATDDFSDNETTFELHKAETGNPTTLAGVFVMYGPGSPLEEIIDDPMHAQSCQRSPVVIYPDGKVFVKRFVNPKGPEDNPFKPKAAGTCQVNNGRYDCSIAERGKPLERMVFQPRSMGNGHFEICKSGQSECDVFASCFFPGGKMNATQIMPNGRPLGDLMIERADGQAPGFSYGEDNQVILP</sequence>
<dbReference type="SUPFAM" id="SSF53300">
    <property type="entry name" value="vWA-like"/>
    <property type="match status" value="1"/>
</dbReference>
<dbReference type="Gene3D" id="3.40.50.410">
    <property type="entry name" value="von Willebrand factor, type A domain"/>
    <property type="match status" value="1"/>
</dbReference>
<dbReference type="Proteomes" id="UP000664096">
    <property type="component" value="Unassembled WGS sequence"/>
</dbReference>
<feature type="domain" description="VWFA" evidence="3">
    <location>
        <begin position="27"/>
        <end position="208"/>
    </location>
</feature>
<evidence type="ECO:0000256" key="2">
    <source>
        <dbReference type="SAM" id="SignalP"/>
    </source>
</evidence>